<protein>
    <recommendedName>
        <fullName evidence="1">Reverse transcriptase domain-containing protein</fullName>
    </recommendedName>
</protein>
<feature type="domain" description="Reverse transcriptase" evidence="1">
    <location>
        <begin position="1"/>
        <end position="92"/>
    </location>
</feature>
<accession>A0AAW1J087</accession>
<name>A0AAW1J087_POPJA</name>
<gene>
    <name evidence="2" type="ORF">QE152_g32045</name>
</gene>
<sequence>MPAKVLTVNYADDTSLLIKESEIQELEENAKNSFSCLRTGCLKNGLTINESKTNCMLFITDQDRSSMPDYIDIDEDINVQIIPHTMFLGVIIDSGLK</sequence>
<evidence type="ECO:0000313" key="2">
    <source>
        <dbReference type="EMBL" id="KAK9696235.1"/>
    </source>
</evidence>
<dbReference type="AlphaFoldDB" id="A0AAW1J087"/>
<dbReference type="InterPro" id="IPR000477">
    <property type="entry name" value="RT_dom"/>
</dbReference>
<keyword evidence="3" id="KW-1185">Reference proteome</keyword>
<dbReference type="EMBL" id="JASPKY010000458">
    <property type="protein sequence ID" value="KAK9696235.1"/>
    <property type="molecule type" value="Genomic_DNA"/>
</dbReference>
<dbReference type="PROSITE" id="PS50878">
    <property type="entry name" value="RT_POL"/>
    <property type="match status" value="1"/>
</dbReference>
<reference evidence="2 3" key="1">
    <citation type="journal article" date="2024" name="BMC Genomics">
        <title>De novo assembly and annotation of Popillia japonica's genome with initial clues to its potential as an invasive pest.</title>
        <authorList>
            <person name="Cucini C."/>
            <person name="Boschi S."/>
            <person name="Funari R."/>
            <person name="Cardaioli E."/>
            <person name="Iannotti N."/>
            <person name="Marturano G."/>
            <person name="Paoli F."/>
            <person name="Bruttini M."/>
            <person name="Carapelli A."/>
            <person name="Frati F."/>
            <person name="Nardi F."/>
        </authorList>
    </citation>
    <scope>NUCLEOTIDE SEQUENCE [LARGE SCALE GENOMIC DNA]</scope>
    <source>
        <strain evidence="2">DMR45628</strain>
    </source>
</reference>
<proteinExistence type="predicted"/>
<comment type="caution">
    <text evidence="2">The sequence shown here is derived from an EMBL/GenBank/DDBJ whole genome shotgun (WGS) entry which is preliminary data.</text>
</comment>
<evidence type="ECO:0000259" key="1">
    <source>
        <dbReference type="PROSITE" id="PS50878"/>
    </source>
</evidence>
<evidence type="ECO:0000313" key="3">
    <source>
        <dbReference type="Proteomes" id="UP001458880"/>
    </source>
</evidence>
<organism evidence="2 3">
    <name type="scientific">Popillia japonica</name>
    <name type="common">Japanese beetle</name>
    <dbReference type="NCBI Taxonomy" id="7064"/>
    <lineage>
        <taxon>Eukaryota</taxon>
        <taxon>Metazoa</taxon>
        <taxon>Ecdysozoa</taxon>
        <taxon>Arthropoda</taxon>
        <taxon>Hexapoda</taxon>
        <taxon>Insecta</taxon>
        <taxon>Pterygota</taxon>
        <taxon>Neoptera</taxon>
        <taxon>Endopterygota</taxon>
        <taxon>Coleoptera</taxon>
        <taxon>Polyphaga</taxon>
        <taxon>Scarabaeiformia</taxon>
        <taxon>Scarabaeidae</taxon>
        <taxon>Rutelinae</taxon>
        <taxon>Popillia</taxon>
    </lineage>
</organism>
<dbReference type="Proteomes" id="UP001458880">
    <property type="component" value="Unassembled WGS sequence"/>
</dbReference>